<dbReference type="Proteomes" id="UP001061862">
    <property type="component" value="Plasmid p_unnamed1"/>
</dbReference>
<feature type="transmembrane region" description="Helical" evidence="1">
    <location>
        <begin position="159"/>
        <end position="177"/>
    </location>
</feature>
<accession>A0ABY6C740</accession>
<proteinExistence type="predicted"/>
<feature type="transmembrane region" description="Helical" evidence="1">
    <location>
        <begin position="134"/>
        <end position="153"/>
    </location>
</feature>
<feature type="transmembrane region" description="Helical" evidence="1">
    <location>
        <begin position="30"/>
        <end position="47"/>
    </location>
</feature>
<dbReference type="InterPro" id="IPR036259">
    <property type="entry name" value="MFS_trans_sf"/>
</dbReference>
<keyword evidence="1" id="KW-0472">Membrane</keyword>
<evidence type="ECO:0000256" key="1">
    <source>
        <dbReference type="SAM" id="Phobius"/>
    </source>
</evidence>
<evidence type="ECO:0000313" key="2">
    <source>
        <dbReference type="EMBL" id="UXN68026.1"/>
    </source>
</evidence>
<dbReference type="Gene3D" id="1.20.1250.20">
    <property type="entry name" value="MFS general substrate transporter like domains"/>
    <property type="match status" value="1"/>
</dbReference>
<evidence type="ECO:0000313" key="3">
    <source>
        <dbReference type="Proteomes" id="UP001061862"/>
    </source>
</evidence>
<keyword evidence="3" id="KW-1185">Reference proteome</keyword>
<organism evidence="2 3">
    <name type="scientific">Devosia neptuniae</name>
    <dbReference type="NCBI Taxonomy" id="191302"/>
    <lineage>
        <taxon>Bacteria</taxon>
        <taxon>Pseudomonadati</taxon>
        <taxon>Pseudomonadota</taxon>
        <taxon>Alphaproteobacteria</taxon>
        <taxon>Hyphomicrobiales</taxon>
        <taxon>Devosiaceae</taxon>
        <taxon>Devosia</taxon>
    </lineage>
</organism>
<feature type="transmembrane region" description="Helical" evidence="1">
    <location>
        <begin position="107"/>
        <end position="127"/>
    </location>
</feature>
<sequence>MVFGGLGTTLCWPLLGALQAAFGWRVATLLGAAALLVVAAPIYWLLLAKRSESTPKASRNGADSPLDWTAFGLLAFSTAANGIVTWGFSLTVITLFESRGLEPGRAILIASFVGVAALSARLIDLVASHHWNSLATGLTAAAGLPVSFAILMFGNGELAAAAFVALYGLTSGILAVARSTIPLDLFPAAAYARASSMLALPLNLSFACAPPLFAALLAGPGSDVALWIATALSLAALAALALLVLRHRRRLAAN</sequence>
<dbReference type="RefSeq" id="WP_262165631.1">
    <property type="nucleotide sequence ID" value="NZ_CP104964.1"/>
</dbReference>
<evidence type="ECO:0008006" key="4">
    <source>
        <dbReference type="Google" id="ProtNLM"/>
    </source>
</evidence>
<dbReference type="EMBL" id="CP104964">
    <property type="protein sequence ID" value="UXN68026.1"/>
    <property type="molecule type" value="Genomic_DNA"/>
</dbReference>
<gene>
    <name evidence="2" type="ORF">N8A98_00450</name>
</gene>
<name>A0ABY6C740_9HYPH</name>
<feature type="transmembrane region" description="Helical" evidence="1">
    <location>
        <begin position="68"/>
        <end position="95"/>
    </location>
</feature>
<dbReference type="SUPFAM" id="SSF103473">
    <property type="entry name" value="MFS general substrate transporter"/>
    <property type="match status" value="1"/>
</dbReference>
<protein>
    <recommendedName>
        <fullName evidence="4">Major facilitator superfamily (MFS) profile domain-containing protein</fullName>
    </recommendedName>
</protein>
<keyword evidence="1" id="KW-1133">Transmembrane helix</keyword>
<feature type="transmembrane region" description="Helical" evidence="1">
    <location>
        <begin position="198"/>
        <end position="218"/>
    </location>
</feature>
<feature type="transmembrane region" description="Helical" evidence="1">
    <location>
        <begin position="224"/>
        <end position="245"/>
    </location>
</feature>
<keyword evidence="1" id="KW-0812">Transmembrane</keyword>
<geneLocation type="plasmid" evidence="2 3">
    <name>p_unnamed1</name>
</geneLocation>
<reference evidence="2 3" key="1">
    <citation type="submission" date="2022-09" db="EMBL/GenBank/DDBJ databases">
        <title>Interaction between co-microsymbionts with complementary sets of symbiotic genes in legume-rhizobium systems.</title>
        <authorList>
            <person name="Safronova V."/>
            <person name="Sazanova A."/>
            <person name="Afonin A."/>
            <person name="Chirak E."/>
        </authorList>
    </citation>
    <scope>NUCLEOTIDE SEQUENCE [LARGE SCALE GENOMIC DNA]</scope>
    <source>
        <strain evidence="2 3">A18/4-1</strain>
        <plasmid evidence="2 3">p_unnamed1</plasmid>
    </source>
</reference>
<keyword evidence="2" id="KW-0614">Plasmid</keyword>